<reference evidence="1" key="1">
    <citation type="submission" date="2024-05" db="EMBL/GenBank/DDBJ databases">
        <authorList>
            <person name="Kim S."/>
            <person name="Heo J."/>
            <person name="Choi H."/>
            <person name="Choi Y."/>
            <person name="Kwon S.-W."/>
            <person name="Kim Y."/>
        </authorList>
    </citation>
    <scope>NUCLEOTIDE SEQUENCE</scope>
    <source>
        <strain evidence="1">KACC 23699</strain>
    </source>
</reference>
<sequence>MMRPVEAVQWADALDVDVQDVPAVLGLEVSRMDGLRNEMAKLHQELADAPQQDFRATLWRSMSAWSAAQGQLMAIAADARRTA</sequence>
<evidence type="ECO:0000313" key="1">
    <source>
        <dbReference type="EMBL" id="XBO45009.1"/>
    </source>
</evidence>
<dbReference type="AlphaFoldDB" id="A0AAU7JYU7"/>
<protein>
    <submittedName>
        <fullName evidence="1">Uncharacterized protein</fullName>
    </submittedName>
</protein>
<accession>A0AAU7JYU7</accession>
<dbReference type="RefSeq" id="WP_406832493.1">
    <property type="nucleotide sequence ID" value="NZ_CP157483.1"/>
</dbReference>
<organism evidence="1">
    <name type="scientific">Pedococcus sp. KACC 23699</name>
    <dbReference type="NCBI Taxonomy" id="3149228"/>
    <lineage>
        <taxon>Bacteria</taxon>
        <taxon>Bacillati</taxon>
        <taxon>Actinomycetota</taxon>
        <taxon>Actinomycetes</taxon>
        <taxon>Micrococcales</taxon>
        <taxon>Intrasporangiaceae</taxon>
        <taxon>Pedococcus</taxon>
    </lineage>
</organism>
<proteinExistence type="predicted"/>
<dbReference type="EMBL" id="CP157483">
    <property type="protein sequence ID" value="XBO45009.1"/>
    <property type="molecule type" value="Genomic_DNA"/>
</dbReference>
<gene>
    <name evidence="1" type="ORF">ABEG17_06635</name>
</gene>
<name>A0AAU7JYU7_9MICO</name>